<dbReference type="Proteomes" id="UP000242188">
    <property type="component" value="Unassembled WGS sequence"/>
</dbReference>
<dbReference type="AlphaFoldDB" id="A0A210QB24"/>
<organism evidence="3 4">
    <name type="scientific">Mizuhopecten yessoensis</name>
    <name type="common">Japanese scallop</name>
    <name type="synonym">Patinopecten yessoensis</name>
    <dbReference type="NCBI Taxonomy" id="6573"/>
    <lineage>
        <taxon>Eukaryota</taxon>
        <taxon>Metazoa</taxon>
        <taxon>Spiralia</taxon>
        <taxon>Lophotrochozoa</taxon>
        <taxon>Mollusca</taxon>
        <taxon>Bivalvia</taxon>
        <taxon>Autobranchia</taxon>
        <taxon>Pteriomorphia</taxon>
        <taxon>Pectinida</taxon>
        <taxon>Pectinoidea</taxon>
        <taxon>Pectinidae</taxon>
        <taxon>Mizuhopecten</taxon>
    </lineage>
</organism>
<proteinExistence type="predicted"/>
<dbReference type="PANTHER" id="PTHR15644">
    <property type="entry name" value="OSTEOPETROSIS ASSOCIATED TRANSMEMBRANE PROTEIN 1"/>
    <property type="match status" value="1"/>
</dbReference>
<keyword evidence="1" id="KW-0472">Membrane</keyword>
<dbReference type="PANTHER" id="PTHR15644:SF2">
    <property type="entry name" value="OSTEOPETROSIS-ASSOCIATED TRANSMEMBRANE PROTEIN 1"/>
    <property type="match status" value="1"/>
</dbReference>
<dbReference type="STRING" id="6573.A0A210QB24"/>
<dbReference type="Pfam" id="PF09777">
    <property type="entry name" value="OSTMP1"/>
    <property type="match status" value="1"/>
</dbReference>
<evidence type="ECO:0000256" key="2">
    <source>
        <dbReference type="SAM" id="SignalP"/>
    </source>
</evidence>
<protein>
    <submittedName>
        <fullName evidence="3">Osteopetrosis-associated transmembrane protein 1</fullName>
    </submittedName>
</protein>
<keyword evidence="2" id="KW-0732">Signal</keyword>
<keyword evidence="4" id="KW-1185">Reference proteome</keyword>
<comment type="caution">
    <text evidence="3">The sequence shown here is derived from an EMBL/GenBank/DDBJ whole genome shotgun (WGS) entry which is preliminary data.</text>
</comment>
<accession>A0A210QB24</accession>
<keyword evidence="1 3" id="KW-0812">Transmembrane</keyword>
<feature type="signal peptide" evidence="2">
    <location>
        <begin position="1"/>
        <end position="21"/>
    </location>
</feature>
<sequence>MYIRYISKILMFLTCFSLVNSESVHSPSFPWDLSMDYLEMQHMKLKYGLTGIPPITNRSAPYPVYDNCMAYLEEFGKYASKFIKCTVEKARPFRFCEECVIHYKLTIELYSNILEDDKDKDDCKSLLLNADRIQVLNEIYNNIEQIWKEANCKGCFRSVAVDVNGTVVYKYSKDTMEFMDKYKVVSACLRHNQAHGDGNNSVCEVCRGNYTQLNSFFKKVRAAKKDSVCMDLVDMMNYTRLMWGQQLHCSRHSPDDAVVVIIAVALLALPVVFYVGARYFVVRTKRKLMLQKRMSQVAAQTLFIRGAASSTSKDDEETQLLSTSFS</sequence>
<feature type="transmembrane region" description="Helical" evidence="1">
    <location>
        <begin position="257"/>
        <end position="281"/>
    </location>
</feature>
<gene>
    <name evidence="3" type="ORF">KP79_PYT07333</name>
</gene>
<reference evidence="3 4" key="1">
    <citation type="journal article" date="2017" name="Nat. Ecol. Evol.">
        <title>Scallop genome provides insights into evolution of bilaterian karyotype and development.</title>
        <authorList>
            <person name="Wang S."/>
            <person name="Zhang J."/>
            <person name="Jiao W."/>
            <person name="Li J."/>
            <person name="Xun X."/>
            <person name="Sun Y."/>
            <person name="Guo X."/>
            <person name="Huan P."/>
            <person name="Dong B."/>
            <person name="Zhang L."/>
            <person name="Hu X."/>
            <person name="Sun X."/>
            <person name="Wang J."/>
            <person name="Zhao C."/>
            <person name="Wang Y."/>
            <person name="Wang D."/>
            <person name="Huang X."/>
            <person name="Wang R."/>
            <person name="Lv J."/>
            <person name="Li Y."/>
            <person name="Zhang Z."/>
            <person name="Liu B."/>
            <person name="Lu W."/>
            <person name="Hui Y."/>
            <person name="Liang J."/>
            <person name="Zhou Z."/>
            <person name="Hou R."/>
            <person name="Li X."/>
            <person name="Liu Y."/>
            <person name="Li H."/>
            <person name="Ning X."/>
            <person name="Lin Y."/>
            <person name="Zhao L."/>
            <person name="Xing Q."/>
            <person name="Dou J."/>
            <person name="Li Y."/>
            <person name="Mao J."/>
            <person name="Guo H."/>
            <person name="Dou H."/>
            <person name="Li T."/>
            <person name="Mu C."/>
            <person name="Jiang W."/>
            <person name="Fu Q."/>
            <person name="Fu X."/>
            <person name="Miao Y."/>
            <person name="Liu J."/>
            <person name="Yu Q."/>
            <person name="Li R."/>
            <person name="Liao H."/>
            <person name="Li X."/>
            <person name="Kong Y."/>
            <person name="Jiang Z."/>
            <person name="Chourrout D."/>
            <person name="Li R."/>
            <person name="Bao Z."/>
        </authorList>
    </citation>
    <scope>NUCLEOTIDE SEQUENCE [LARGE SCALE GENOMIC DNA]</scope>
    <source>
        <strain evidence="3 4">PY_sf001</strain>
    </source>
</reference>
<evidence type="ECO:0000313" key="4">
    <source>
        <dbReference type="Proteomes" id="UP000242188"/>
    </source>
</evidence>
<dbReference type="InterPro" id="IPR019172">
    <property type="entry name" value="Osteopetrosis-assoc_TM_1"/>
</dbReference>
<name>A0A210QB24_MIZYE</name>
<feature type="chain" id="PRO_5012374503" evidence="2">
    <location>
        <begin position="22"/>
        <end position="326"/>
    </location>
</feature>
<dbReference type="OrthoDB" id="8021850at2759"/>
<dbReference type="EMBL" id="NEDP02004373">
    <property type="protein sequence ID" value="OWF45938.1"/>
    <property type="molecule type" value="Genomic_DNA"/>
</dbReference>
<dbReference type="GO" id="GO:0005829">
    <property type="term" value="C:cytosol"/>
    <property type="evidence" value="ECO:0007669"/>
    <property type="project" value="TreeGrafter"/>
</dbReference>
<evidence type="ECO:0000256" key="1">
    <source>
        <dbReference type="SAM" id="Phobius"/>
    </source>
</evidence>
<evidence type="ECO:0000313" key="3">
    <source>
        <dbReference type="EMBL" id="OWF45938.1"/>
    </source>
</evidence>
<keyword evidence="1" id="KW-1133">Transmembrane helix</keyword>